<dbReference type="PANTHER" id="PTHR31170:SF17">
    <property type="match status" value="1"/>
</dbReference>
<organism evidence="2 3">
    <name type="scientific">Ficus carica</name>
    <name type="common">Common fig</name>
    <dbReference type="NCBI Taxonomy" id="3494"/>
    <lineage>
        <taxon>Eukaryota</taxon>
        <taxon>Viridiplantae</taxon>
        <taxon>Streptophyta</taxon>
        <taxon>Embryophyta</taxon>
        <taxon>Tracheophyta</taxon>
        <taxon>Spermatophyta</taxon>
        <taxon>Magnoliopsida</taxon>
        <taxon>eudicotyledons</taxon>
        <taxon>Gunneridae</taxon>
        <taxon>Pentapetalae</taxon>
        <taxon>rosids</taxon>
        <taxon>fabids</taxon>
        <taxon>Rosales</taxon>
        <taxon>Moraceae</taxon>
        <taxon>Ficeae</taxon>
        <taxon>Ficus</taxon>
    </lineage>
</organism>
<dbReference type="PANTHER" id="PTHR31170">
    <property type="entry name" value="BNAC04G53230D PROTEIN"/>
    <property type="match status" value="1"/>
</dbReference>
<dbReference type="InterPro" id="IPR004158">
    <property type="entry name" value="DUF247_pln"/>
</dbReference>
<feature type="transmembrane region" description="Helical" evidence="1">
    <location>
        <begin position="425"/>
        <end position="448"/>
    </location>
</feature>
<gene>
    <name evidence="2" type="ORF">TIFTF001_035478</name>
</gene>
<dbReference type="Pfam" id="PF03140">
    <property type="entry name" value="DUF247"/>
    <property type="match status" value="1"/>
</dbReference>
<keyword evidence="1" id="KW-1133">Transmembrane helix</keyword>
<sequence length="452" mass="52161">MSEAPRDHVAIDVGYHDHDPSVTDLEAMMSDLNMNPSASSSSSRHCIFRIPNNLLSHNENAYVPEAFSIGPYHYAKQHHKSTAQKIKLRYLHGLISRLSSAGITLRDIADTIRGIEEEARACYAEPVDMCVDEFVKVLVLDGCFIVELFRKNAYEDLRGDNDNDPVFSTSCVLQFLYHDLILLENQIPWLVLDRLFDMTNVINPNKYYKSLTRLAIDFFNNIFHFSPPSILPLLTNKEFESKHILSLLRNSLVSSSEKAKDKNWGWQRLPPVTALDEMGMKFKKGREGVSILDIEFKDGVLVIPLLFFQDMTTECLFRNLIGLEQCLPNCASVITGFVTLMADLIKTTKDVEILCNNGVVDSWLNIEETTAIFYRLYQGTFLKDNYYLGLTNEVFKYYYWKRNHFQRRWPTYRRELKREYFYNPWALISSIAGVVLLVLTFLQTVFTITSSK</sequence>
<protein>
    <submittedName>
        <fullName evidence="2">Uncharacterized protein</fullName>
    </submittedName>
</protein>
<keyword evidence="3" id="KW-1185">Reference proteome</keyword>
<name>A0AA88E1P5_FICCA</name>
<evidence type="ECO:0000256" key="1">
    <source>
        <dbReference type="SAM" id="Phobius"/>
    </source>
</evidence>
<dbReference type="AlphaFoldDB" id="A0AA88E1P5"/>
<accession>A0AA88E1P5</accession>
<keyword evidence="1" id="KW-0812">Transmembrane</keyword>
<dbReference type="EMBL" id="BTGU01000322">
    <property type="protein sequence ID" value="GMN66422.1"/>
    <property type="molecule type" value="Genomic_DNA"/>
</dbReference>
<keyword evidence="1" id="KW-0472">Membrane</keyword>
<comment type="caution">
    <text evidence="2">The sequence shown here is derived from an EMBL/GenBank/DDBJ whole genome shotgun (WGS) entry which is preliminary data.</text>
</comment>
<evidence type="ECO:0000313" key="3">
    <source>
        <dbReference type="Proteomes" id="UP001187192"/>
    </source>
</evidence>
<dbReference type="Proteomes" id="UP001187192">
    <property type="component" value="Unassembled WGS sequence"/>
</dbReference>
<evidence type="ECO:0000313" key="2">
    <source>
        <dbReference type="EMBL" id="GMN66422.1"/>
    </source>
</evidence>
<proteinExistence type="predicted"/>
<reference evidence="2" key="1">
    <citation type="submission" date="2023-07" db="EMBL/GenBank/DDBJ databases">
        <title>draft genome sequence of fig (Ficus carica).</title>
        <authorList>
            <person name="Takahashi T."/>
            <person name="Nishimura K."/>
        </authorList>
    </citation>
    <scope>NUCLEOTIDE SEQUENCE</scope>
</reference>